<feature type="region of interest" description="Disordered" evidence="2">
    <location>
        <begin position="1"/>
        <end position="46"/>
    </location>
</feature>
<evidence type="ECO:0000256" key="1">
    <source>
        <dbReference type="PROSITE-ProRule" id="PRU00047"/>
    </source>
</evidence>
<keyword evidence="5" id="KW-1185">Reference proteome</keyword>
<proteinExistence type="predicted"/>
<dbReference type="AlphaFoldDB" id="A0A9Q0F760"/>
<evidence type="ECO:0000256" key="2">
    <source>
        <dbReference type="SAM" id="MobiDB-lite"/>
    </source>
</evidence>
<dbReference type="PROSITE" id="PS50158">
    <property type="entry name" value="ZF_CCHC"/>
    <property type="match status" value="1"/>
</dbReference>
<organism evidence="4 5">
    <name type="scientific">Turnera subulata</name>
    <dbReference type="NCBI Taxonomy" id="218843"/>
    <lineage>
        <taxon>Eukaryota</taxon>
        <taxon>Viridiplantae</taxon>
        <taxon>Streptophyta</taxon>
        <taxon>Embryophyta</taxon>
        <taxon>Tracheophyta</taxon>
        <taxon>Spermatophyta</taxon>
        <taxon>Magnoliopsida</taxon>
        <taxon>eudicotyledons</taxon>
        <taxon>Gunneridae</taxon>
        <taxon>Pentapetalae</taxon>
        <taxon>rosids</taxon>
        <taxon>fabids</taxon>
        <taxon>Malpighiales</taxon>
        <taxon>Passifloraceae</taxon>
        <taxon>Turnera</taxon>
    </lineage>
</organism>
<dbReference type="InterPro" id="IPR001878">
    <property type="entry name" value="Znf_CCHC"/>
</dbReference>
<dbReference type="PANTHER" id="PTHR31286">
    <property type="entry name" value="GLYCINE-RICH CELL WALL STRUCTURAL PROTEIN 1.8-LIKE"/>
    <property type="match status" value="1"/>
</dbReference>
<dbReference type="GO" id="GO:0003824">
    <property type="term" value="F:catalytic activity"/>
    <property type="evidence" value="ECO:0007669"/>
    <property type="project" value="InterPro"/>
</dbReference>
<sequence length="1047" mass="115781">MTEGPSIGAASPPPSSSHTPTGTREPTRSFKDTLTRGTGWNEPTIDTEFSIEDGDVQVVSSPNGPMVQYSPSFRAKLHKNWENTLILKPWGRRIGYKALSSRLSRLWQLRNGIKVIDLDNNYYMVKFFARDDYMKVLTGGPWMILGQYLSVERWKPNFNPNSHRVTSVVAWIRIPGLPAEHYHVGVLRLVGDAIGRTVRIDIPTQQTDRAQFARIAIELDLQKPLEPRVCFERIWYHIVYEDLPLVCFECGMTGHNLSSCPSKAPHPATAGAQHGQSQPEFPAHLGTPSSQPPERGSAQVPSAYGDVASAPKYGQWMLINHNEETDEVQSDSVNVSAPVALVGKAAAKPRGNNAGAGGKGKATVNKGLNSEPSSKRVRQNDNSFVPVQTVPPSGLTKAPMKEKPGVKVLLKKDPKVSTTADAQNRLLNQQFALPPPGDKFGLKRFLVPVPLSHSSTTNSNQGKKHIASSSKNTEGTVVAETVCLPTKTTQPKRCWLVAAVYTAGEDDFAKTPTIKGGASRCSGGRPVRWRAKLVDTHNNSPNTPISAPITSKSSTNTTSSLTWLSSVFCIRKLPSALRICCYQFRELLQRVEMGLDEPILAVVVAARGEEATRTAATRGRCLQRWWRAPVSLVGSSSLAIAFDSTNKGHDVLSDVSPTPPTNALEDTGLQAMLTSTEQAPVDFIFWNCQGAGSDKFERAFRDMVRYHQPAMVALLETQLPFARVHPFLIQCGFDGFEVSEVQGRSGGIWLCWMQGRISVTVREKHFQYIHVKVAWSSGLSCNVTAVYASPRPETRQEFWQLTRLLPSKFSEPWLIAGDFNSLLGPAEKQGGEPPLPASCRTFNEWIDECQLVDLGFKGPEFTWERGDVQERLDRALADMRWRLAFPAADVIHLPRTKSDHSPLLIRLWPDQEVPIVRKRACASVIWRGICRVWPVVLKCMGWIMGDGTRTSFWRDPWLPGVGPIEAVEGVVIPAELASMTVADARDQNGNWNWQALAPHCSREANHVADNIAKMALVAREEFTVLHMASRRLLQLVQVDIQTLSHVA</sequence>
<comment type="caution">
    <text evidence="4">The sequence shown here is derived from an EMBL/GenBank/DDBJ whole genome shotgun (WGS) entry which is preliminary data.</text>
</comment>
<evidence type="ECO:0000259" key="3">
    <source>
        <dbReference type="PROSITE" id="PS50158"/>
    </source>
</evidence>
<dbReference type="SUPFAM" id="SSF56219">
    <property type="entry name" value="DNase I-like"/>
    <property type="match status" value="1"/>
</dbReference>
<dbReference type="EMBL" id="JAKUCV010007056">
    <property type="protein sequence ID" value="KAJ4824931.1"/>
    <property type="molecule type" value="Genomic_DNA"/>
</dbReference>
<keyword evidence="1" id="KW-0863">Zinc-finger</keyword>
<feature type="region of interest" description="Disordered" evidence="2">
    <location>
        <begin position="384"/>
        <end position="403"/>
    </location>
</feature>
<dbReference type="Pfam" id="PF14111">
    <property type="entry name" value="DUF4283"/>
    <property type="match status" value="1"/>
</dbReference>
<dbReference type="Pfam" id="PF03372">
    <property type="entry name" value="Exo_endo_phos"/>
    <property type="match status" value="1"/>
</dbReference>
<dbReference type="InterPro" id="IPR025558">
    <property type="entry name" value="DUF4283"/>
</dbReference>
<gene>
    <name evidence="4" type="ORF">Tsubulata_024287</name>
</gene>
<evidence type="ECO:0000313" key="4">
    <source>
        <dbReference type="EMBL" id="KAJ4824931.1"/>
    </source>
</evidence>
<dbReference type="InterPro" id="IPR005135">
    <property type="entry name" value="Endo/exonuclease/phosphatase"/>
</dbReference>
<feature type="region of interest" description="Disordered" evidence="2">
    <location>
        <begin position="259"/>
        <end position="304"/>
    </location>
</feature>
<dbReference type="InterPro" id="IPR040256">
    <property type="entry name" value="At4g02000-like"/>
</dbReference>
<feature type="domain" description="CCHC-type" evidence="3">
    <location>
        <begin position="247"/>
        <end position="262"/>
    </location>
</feature>
<dbReference type="Gene3D" id="3.60.10.10">
    <property type="entry name" value="Endonuclease/exonuclease/phosphatase"/>
    <property type="match status" value="1"/>
</dbReference>
<name>A0A9Q0F760_9ROSI</name>
<dbReference type="PANTHER" id="PTHR31286:SF99">
    <property type="entry name" value="DUF4283 DOMAIN-CONTAINING PROTEIN"/>
    <property type="match status" value="1"/>
</dbReference>
<protein>
    <recommendedName>
        <fullName evidence="3">CCHC-type domain-containing protein</fullName>
    </recommendedName>
</protein>
<evidence type="ECO:0000313" key="5">
    <source>
        <dbReference type="Proteomes" id="UP001141552"/>
    </source>
</evidence>
<dbReference type="GO" id="GO:0003676">
    <property type="term" value="F:nucleic acid binding"/>
    <property type="evidence" value="ECO:0007669"/>
    <property type="project" value="InterPro"/>
</dbReference>
<dbReference type="InterPro" id="IPR036691">
    <property type="entry name" value="Endo/exonu/phosph_ase_sf"/>
</dbReference>
<feature type="compositionally biased region" description="Basic and acidic residues" evidence="2">
    <location>
        <begin position="25"/>
        <end position="34"/>
    </location>
</feature>
<dbReference type="GO" id="GO:0008270">
    <property type="term" value="F:zinc ion binding"/>
    <property type="evidence" value="ECO:0007669"/>
    <property type="project" value="UniProtKB-KW"/>
</dbReference>
<accession>A0A9Q0F760</accession>
<reference evidence="4" key="2">
    <citation type="journal article" date="2023" name="Plants (Basel)">
        <title>Annotation of the Turnera subulata (Passifloraceae) Draft Genome Reveals the S-Locus Evolved after the Divergence of Turneroideae from Passifloroideae in a Stepwise Manner.</title>
        <authorList>
            <person name="Henning P.M."/>
            <person name="Roalson E.H."/>
            <person name="Mir W."/>
            <person name="McCubbin A.G."/>
            <person name="Shore J.S."/>
        </authorList>
    </citation>
    <scope>NUCLEOTIDE SEQUENCE</scope>
    <source>
        <strain evidence="4">F60SS</strain>
    </source>
</reference>
<keyword evidence="1" id="KW-0479">Metal-binding</keyword>
<dbReference type="Proteomes" id="UP001141552">
    <property type="component" value="Unassembled WGS sequence"/>
</dbReference>
<feature type="compositionally biased region" description="Low complexity" evidence="2">
    <location>
        <begin position="1"/>
        <end position="23"/>
    </location>
</feature>
<dbReference type="OrthoDB" id="1745573at2759"/>
<feature type="region of interest" description="Disordered" evidence="2">
    <location>
        <begin position="348"/>
        <end position="379"/>
    </location>
</feature>
<keyword evidence="1" id="KW-0862">Zinc</keyword>
<reference evidence="4" key="1">
    <citation type="submission" date="2022-02" db="EMBL/GenBank/DDBJ databases">
        <authorList>
            <person name="Henning P.M."/>
            <person name="McCubbin A.G."/>
            <person name="Shore J.S."/>
        </authorList>
    </citation>
    <scope>NUCLEOTIDE SEQUENCE</scope>
    <source>
        <strain evidence="4">F60SS</strain>
        <tissue evidence="4">Leaves</tissue>
    </source>
</reference>